<reference evidence="1" key="1">
    <citation type="submission" date="2021-09" db="EMBL/GenBank/DDBJ databases">
        <title>The genome of Mauremys mutica provides insights into the evolution of semi-aquatic lifestyle.</title>
        <authorList>
            <person name="Gong S."/>
            <person name="Gao Y."/>
        </authorList>
    </citation>
    <scope>NUCLEOTIDE SEQUENCE</scope>
    <source>
        <strain evidence="1">MM-2020</strain>
        <tissue evidence="1">Muscle</tissue>
    </source>
</reference>
<comment type="caution">
    <text evidence="1">The sequence shown here is derived from an EMBL/GenBank/DDBJ whole genome shotgun (WGS) entry which is preliminary data.</text>
</comment>
<name>A0A9D3XHM9_9SAUR</name>
<protein>
    <submittedName>
        <fullName evidence="1">Uncharacterized protein</fullName>
    </submittedName>
</protein>
<keyword evidence="2" id="KW-1185">Reference proteome</keyword>
<gene>
    <name evidence="1" type="ORF">KIL84_005563</name>
</gene>
<accession>A0A9D3XHM9</accession>
<organism evidence="1 2">
    <name type="scientific">Mauremys mutica</name>
    <name type="common">yellowpond turtle</name>
    <dbReference type="NCBI Taxonomy" id="74926"/>
    <lineage>
        <taxon>Eukaryota</taxon>
        <taxon>Metazoa</taxon>
        <taxon>Chordata</taxon>
        <taxon>Craniata</taxon>
        <taxon>Vertebrata</taxon>
        <taxon>Euteleostomi</taxon>
        <taxon>Archelosauria</taxon>
        <taxon>Testudinata</taxon>
        <taxon>Testudines</taxon>
        <taxon>Cryptodira</taxon>
        <taxon>Durocryptodira</taxon>
        <taxon>Testudinoidea</taxon>
        <taxon>Geoemydidae</taxon>
        <taxon>Geoemydinae</taxon>
        <taxon>Mauremys</taxon>
    </lineage>
</organism>
<sequence length="132" mass="15108">MVFLIRFPGRKICQCAQTPKRWAGPARGTRTYRLYQKNHAKLFKFLHYTRALLQKGREPGNSERLVHLLCFAELATDFSPGKLYSSGASDRTQESWLLAPLLHHMKADEGKRQCANEITDVCGRVISKEKLC</sequence>
<dbReference type="AlphaFoldDB" id="A0A9D3XHM9"/>
<proteinExistence type="predicted"/>
<evidence type="ECO:0000313" key="1">
    <source>
        <dbReference type="EMBL" id="KAH1179513.1"/>
    </source>
</evidence>
<dbReference type="Proteomes" id="UP000827986">
    <property type="component" value="Unassembled WGS sequence"/>
</dbReference>
<dbReference type="EMBL" id="JAHDVG010000471">
    <property type="protein sequence ID" value="KAH1179513.1"/>
    <property type="molecule type" value="Genomic_DNA"/>
</dbReference>
<evidence type="ECO:0000313" key="2">
    <source>
        <dbReference type="Proteomes" id="UP000827986"/>
    </source>
</evidence>